<gene>
    <name evidence="19" type="primary">BAIAP2L2</name>
</gene>
<evidence type="ECO:0000256" key="12">
    <source>
        <dbReference type="ARBA" id="ARBA00070316"/>
    </source>
</evidence>
<evidence type="ECO:0000256" key="8">
    <source>
        <dbReference type="ARBA" id="ARBA00023121"/>
    </source>
</evidence>
<keyword evidence="9" id="KW-0472">Membrane</keyword>
<dbReference type="FunFam" id="1.20.1270.60:FF:000056">
    <property type="entry name" value="brain-specific angiogenesis inhibitor 1-associated protein 2-like protein 2"/>
    <property type="match status" value="1"/>
</dbReference>
<dbReference type="CDD" id="cd11914">
    <property type="entry name" value="SH3_BAIAP2L2"/>
    <property type="match status" value="1"/>
</dbReference>
<dbReference type="PROSITE" id="PS50002">
    <property type="entry name" value="SH3"/>
    <property type="match status" value="1"/>
</dbReference>
<dbReference type="GO" id="GO:0030838">
    <property type="term" value="P:positive regulation of actin filament polymerization"/>
    <property type="evidence" value="ECO:0007669"/>
    <property type="project" value="TreeGrafter"/>
</dbReference>
<protein>
    <recommendedName>
        <fullName evidence="12">BAR/IMD domain-containing adapter protein 2-like 2</fullName>
    </recommendedName>
    <alternativeName>
        <fullName evidence="14">Brain-specific angiogenesis inhibitor 1-associated protein 2-like protein 2</fullName>
    </alternativeName>
    <alternativeName>
        <fullName evidence="13">Planar intestinal- and kidney-specific BAR domain protein</fullName>
    </alternativeName>
</protein>
<comment type="subcellular location">
    <subcellularLocation>
        <location evidence="3">Cell junction</location>
    </subcellularLocation>
    <subcellularLocation>
        <location evidence="2">Cell membrane</location>
        <topology evidence="2">Peripheral membrane protein</topology>
    </subcellularLocation>
    <subcellularLocation>
        <location evidence="1">Cytoplasmic vesicle membrane</location>
    </subcellularLocation>
</comment>
<evidence type="ECO:0000256" key="10">
    <source>
        <dbReference type="ARBA" id="ARBA00023329"/>
    </source>
</evidence>
<evidence type="ECO:0000256" key="13">
    <source>
        <dbReference type="ARBA" id="ARBA00077036"/>
    </source>
</evidence>
<feature type="compositionally biased region" description="Polar residues" evidence="16">
    <location>
        <begin position="433"/>
        <end position="448"/>
    </location>
</feature>
<evidence type="ECO:0000259" key="17">
    <source>
        <dbReference type="PROSITE" id="PS50002"/>
    </source>
</evidence>
<dbReference type="Pfam" id="PF08397">
    <property type="entry name" value="IMD"/>
    <property type="match status" value="1"/>
</dbReference>
<dbReference type="Gene3D" id="2.30.30.40">
    <property type="entry name" value="SH3 Domains"/>
    <property type="match status" value="1"/>
</dbReference>
<proteinExistence type="predicted"/>
<evidence type="ECO:0000256" key="2">
    <source>
        <dbReference type="ARBA" id="ARBA00004202"/>
    </source>
</evidence>
<dbReference type="CDD" id="cd07644">
    <property type="entry name" value="I-BAR_IMD_BAIAP2L2"/>
    <property type="match status" value="1"/>
</dbReference>
<dbReference type="PROSITE" id="PS51338">
    <property type="entry name" value="IMD"/>
    <property type="match status" value="1"/>
</dbReference>
<evidence type="ECO:0000256" key="14">
    <source>
        <dbReference type="ARBA" id="ARBA00080091"/>
    </source>
</evidence>
<dbReference type="InterPro" id="IPR027681">
    <property type="entry name" value="IRSp53/IRTKS/Pinkbar"/>
</dbReference>
<feature type="compositionally biased region" description="Gly residues" evidence="16">
    <location>
        <begin position="310"/>
        <end position="319"/>
    </location>
</feature>
<organism evidence="19 20">
    <name type="scientific">Catagonus wagneri</name>
    <name type="common">Chacoan peccary</name>
    <dbReference type="NCBI Taxonomy" id="51154"/>
    <lineage>
        <taxon>Eukaryota</taxon>
        <taxon>Metazoa</taxon>
        <taxon>Chordata</taxon>
        <taxon>Craniata</taxon>
        <taxon>Vertebrata</taxon>
        <taxon>Euteleostomi</taxon>
        <taxon>Mammalia</taxon>
        <taxon>Eutheria</taxon>
        <taxon>Laurasiatheria</taxon>
        <taxon>Artiodactyla</taxon>
        <taxon>Suina</taxon>
        <taxon>Tayassuidae</taxon>
        <taxon>Catagonus</taxon>
    </lineage>
</organism>
<evidence type="ECO:0000256" key="9">
    <source>
        <dbReference type="ARBA" id="ARBA00023136"/>
    </source>
</evidence>
<keyword evidence="20" id="KW-1185">Reference proteome</keyword>
<dbReference type="InterPro" id="IPR035593">
    <property type="entry name" value="Pinkbar_SH3"/>
</dbReference>
<dbReference type="GO" id="GO:0005543">
    <property type="term" value="F:phospholipid binding"/>
    <property type="evidence" value="ECO:0007669"/>
    <property type="project" value="Ensembl"/>
</dbReference>
<feature type="domain" description="SH3" evidence="17">
    <location>
        <begin position="317"/>
        <end position="380"/>
    </location>
</feature>
<dbReference type="FunFam" id="2.30.30.40:FF:000185">
    <property type="entry name" value="brain-specific angiogenesis inhibitor 1-associated protein 2-like protein 2"/>
    <property type="match status" value="1"/>
</dbReference>
<dbReference type="GO" id="GO:0044291">
    <property type="term" value="C:cell-cell contact zone"/>
    <property type="evidence" value="ECO:0007669"/>
    <property type="project" value="Ensembl"/>
</dbReference>
<dbReference type="PANTHER" id="PTHR14206:SF5">
    <property type="entry name" value="BRAIN-SPECIFIC ANGIOGENESIS INHIBITOR 1-ASSOCIATED PROTEIN 2-LIKE PROTEIN 2"/>
    <property type="match status" value="1"/>
</dbReference>
<dbReference type="InterPro" id="IPR027267">
    <property type="entry name" value="AH/BAR_dom_sf"/>
</dbReference>
<dbReference type="SMART" id="SM00326">
    <property type="entry name" value="SH3"/>
    <property type="match status" value="1"/>
</dbReference>
<dbReference type="GO" id="GO:0005886">
    <property type="term" value="C:plasma membrane"/>
    <property type="evidence" value="ECO:0007669"/>
    <property type="project" value="UniProtKB-SubCell"/>
</dbReference>
<keyword evidence="8" id="KW-0446">Lipid-binding</keyword>
<evidence type="ECO:0000256" key="4">
    <source>
        <dbReference type="ARBA" id="ARBA00022443"/>
    </source>
</evidence>
<evidence type="ECO:0000313" key="19">
    <source>
        <dbReference type="Ensembl" id="ENSCWAP00000022257.1"/>
    </source>
</evidence>
<dbReference type="AlphaFoldDB" id="A0A8C3X0C3"/>
<comment type="function">
    <text evidence="11">Phosphoinositides-binding protein that induces the formation of planar or gently curved membrane structures. Binds to phosphoinositides, including to phosphatidylinositol 4,5-bisphosphate (PtdIns(4,5)P2) headgroups. There seems to be no clear preference for a specific phosphoinositide.</text>
</comment>
<dbReference type="GO" id="GO:0030659">
    <property type="term" value="C:cytoplasmic vesicle membrane"/>
    <property type="evidence" value="ECO:0007669"/>
    <property type="project" value="UniProtKB-SubCell"/>
</dbReference>
<evidence type="ECO:0000256" key="3">
    <source>
        <dbReference type="ARBA" id="ARBA00004282"/>
    </source>
</evidence>
<evidence type="ECO:0000313" key="20">
    <source>
        <dbReference type="Proteomes" id="UP000694540"/>
    </source>
</evidence>
<dbReference type="InterPro" id="IPR001452">
    <property type="entry name" value="SH3_domain"/>
</dbReference>
<accession>A0A8C3X0C3</accession>
<evidence type="ECO:0000256" key="6">
    <source>
        <dbReference type="ARBA" id="ARBA00022553"/>
    </source>
</evidence>
<keyword evidence="7" id="KW-0965">Cell junction</keyword>
<dbReference type="GO" id="GO:0051017">
    <property type="term" value="P:actin filament bundle assembly"/>
    <property type="evidence" value="ECO:0007669"/>
    <property type="project" value="TreeGrafter"/>
</dbReference>
<evidence type="ECO:0000256" key="7">
    <source>
        <dbReference type="ARBA" id="ARBA00022949"/>
    </source>
</evidence>
<dbReference type="GeneTree" id="ENSGT00940000153560"/>
<evidence type="ECO:0000259" key="18">
    <source>
        <dbReference type="PROSITE" id="PS51338"/>
    </source>
</evidence>
<reference evidence="19" key="1">
    <citation type="submission" date="2025-08" db="UniProtKB">
        <authorList>
            <consortium name="Ensembl"/>
        </authorList>
    </citation>
    <scope>IDENTIFICATION</scope>
</reference>
<evidence type="ECO:0000256" key="1">
    <source>
        <dbReference type="ARBA" id="ARBA00004156"/>
    </source>
</evidence>
<keyword evidence="5" id="KW-1003">Cell membrane</keyword>
<keyword evidence="10" id="KW-0968">Cytoplasmic vesicle</keyword>
<dbReference type="GO" id="GO:0071439">
    <property type="term" value="C:clathrin complex"/>
    <property type="evidence" value="ECO:0007669"/>
    <property type="project" value="Ensembl"/>
</dbReference>
<name>A0A8C3X0C3_9CETA</name>
<dbReference type="SUPFAM" id="SSF103657">
    <property type="entry name" value="BAR/IMD domain-like"/>
    <property type="match status" value="1"/>
</dbReference>
<dbReference type="GO" id="GO:0007009">
    <property type="term" value="P:plasma membrane organization"/>
    <property type="evidence" value="ECO:0007669"/>
    <property type="project" value="InterPro"/>
</dbReference>
<feature type="compositionally biased region" description="Low complexity" evidence="16">
    <location>
        <begin position="385"/>
        <end position="404"/>
    </location>
</feature>
<feature type="compositionally biased region" description="Basic and acidic residues" evidence="16">
    <location>
        <begin position="480"/>
        <end position="492"/>
    </location>
</feature>
<feature type="region of interest" description="Disordered" evidence="16">
    <location>
        <begin position="221"/>
        <end position="320"/>
    </location>
</feature>
<dbReference type="Gene3D" id="1.20.1270.60">
    <property type="entry name" value="Arfaptin homology (AH) domain/BAR domain"/>
    <property type="match status" value="1"/>
</dbReference>
<dbReference type="InterPro" id="IPR030126">
    <property type="entry name" value="Baiap2l2_I-BAR_dom"/>
</dbReference>
<dbReference type="SUPFAM" id="SSF50044">
    <property type="entry name" value="SH3-domain"/>
    <property type="match status" value="1"/>
</dbReference>
<dbReference type="GO" id="GO:0051764">
    <property type="term" value="P:actin crosslink formation"/>
    <property type="evidence" value="ECO:0007669"/>
    <property type="project" value="TreeGrafter"/>
</dbReference>
<dbReference type="GO" id="GO:0005654">
    <property type="term" value="C:nucleoplasm"/>
    <property type="evidence" value="ECO:0007669"/>
    <property type="project" value="TreeGrafter"/>
</dbReference>
<dbReference type="Ensembl" id="ENSCWAT00000024139.1">
    <property type="protein sequence ID" value="ENSCWAP00000022257.1"/>
    <property type="gene ID" value="ENSCWAG00000016975.1"/>
</dbReference>
<dbReference type="Pfam" id="PF14604">
    <property type="entry name" value="SH3_9"/>
    <property type="match status" value="1"/>
</dbReference>
<dbReference type="InterPro" id="IPR036028">
    <property type="entry name" value="SH3-like_dom_sf"/>
</dbReference>
<dbReference type="InterPro" id="IPR013606">
    <property type="entry name" value="I-BAR_dom"/>
</dbReference>
<keyword evidence="6" id="KW-0597">Phosphoprotein</keyword>
<sequence length="521" mass="58101">MAPEMDQFYRSTMAIYKSIMEQFNPALENLVYLGNNYLRAFHALSEAAEVYFNAIQKIGEQALQSSTSQILGEILVQMSDTQRHLNSDLEVVVQTFHGDLLQHMEKNTKLDMQFIKDSRQHYEMEYRHRAANLEKCMSELWRMERKRDKNAREMKESVNRLHAQMQAFVSESQRAAELEEKRRYRFLAEKHLLLSSTFLQFFGRARGMLQNRVLLWKEQSEASRSPSRAHSPGLLGPVLGPPYPSGRLTPTRLDMPPRPLGEFGSPRSRHGSGSYGPEPTEARPLPRTPSASSLYGSSTQRSRSNSFGERPGGGGGGGARRVRALVSHSEGANHTLLRFSAGDVVEVLVPEAQNGWLYGKLEGSSTSGWFPEAYVKPLEELPMNPMTSMNPMNPVNPMTSTNPMSPVNALPSRSYPLRGSQSLDDLLDRPGNPTASSEYWDGQSRSLNPSGVPSRTPSPTPTPLPGSRQSSMGSMGAASDVKKLTSWEEHPPELFPRGTNPFATVKLRPTVTNDRSAPLIR</sequence>
<keyword evidence="4 15" id="KW-0728">SH3 domain</keyword>
<evidence type="ECO:0000256" key="5">
    <source>
        <dbReference type="ARBA" id="ARBA00022475"/>
    </source>
</evidence>
<evidence type="ECO:0000256" key="16">
    <source>
        <dbReference type="SAM" id="MobiDB-lite"/>
    </source>
</evidence>
<dbReference type="Proteomes" id="UP000694540">
    <property type="component" value="Unplaced"/>
</dbReference>
<feature type="domain" description="IMD" evidence="18">
    <location>
        <begin position="1"/>
        <end position="239"/>
    </location>
</feature>
<evidence type="ECO:0000256" key="11">
    <source>
        <dbReference type="ARBA" id="ARBA00054355"/>
    </source>
</evidence>
<dbReference type="GO" id="GO:0005829">
    <property type="term" value="C:cytosol"/>
    <property type="evidence" value="ECO:0007669"/>
    <property type="project" value="TreeGrafter"/>
</dbReference>
<feature type="compositionally biased region" description="Polar residues" evidence="16">
    <location>
        <begin position="289"/>
        <end position="307"/>
    </location>
</feature>
<dbReference type="PANTHER" id="PTHR14206">
    <property type="entry name" value="BRAIN-SPECIFIC ANGIOGENESIS INHIBITOR 1-ASSOCIATED PROTEIN 2"/>
    <property type="match status" value="1"/>
</dbReference>
<feature type="region of interest" description="Disordered" evidence="16">
    <location>
        <begin position="385"/>
        <end position="521"/>
    </location>
</feature>
<evidence type="ECO:0000256" key="15">
    <source>
        <dbReference type="PROSITE-ProRule" id="PRU00192"/>
    </source>
</evidence>
<reference evidence="19" key="2">
    <citation type="submission" date="2025-09" db="UniProtKB">
        <authorList>
            <consortium name="Ensembl"/>
        </authorList>
    </citation>
    <scope>IDENTIFICATION</scope>
</reference>